<sequence length="131" mass="14591">MGNGLKKTFKRLEDLTSLKNDVLRRVDLAEQQQLQRLDQVQSWISRVETIETEVDEVVNDGTQQIEDLCCGGCCSKNYFSSYKYGKNVAEKLVELAALKSKGELFEEVALESLPAAVVNEISIDCGHGTYG</sequence>
<proteinExistence type="predicted"/>
<evidence type="ECO:0000313" key="1">
    <source>
        <dbReference type="EMBL" id="KAK9923202.1"/>
    </source>
</evidence>
<comment type="caution">
    <text evidence="1">The sequence shown here is derived from an EMBL/GenBank/DDBJ whole genome shotgun (WGS) entry which is preliminary data.</text>
</comment>
<reference evidence="1 2" key="1">
    <citation type="journal article" date="2023" name="G3 (Bethesda)">
        <title>A chromosome-length genome assembly and annotation of blackberry (Rubus argutus, cv. 'Hillquist').</title>
        <authorList>
            <person name="Bruna T."/>
            <person name="Aryal R."/>
            <person name="Dudchenko O."/>
            <person name="Sargent D.J."/>
            <person name="Mead D."/>
            <person name="Buti M."/>
            <person name="Cavallini A."/>
            <person name="Hytonen T."/>
            <person name="Andres J."/>
            <person name="Pham M."/>
            <person name="Weisz D."/>
            <person name="Mascagni F."/>
            <person name="Usai G."/>
            <person name="Natali L."/>
            <person name="Bassil N."/>
            <person name="Fernandez G.E."/>
            <person name="Lomsadze A."/>
            <person name="Armour M."/>
            <person name="Olukolu B."/>
            <person name="Poorten T."/>
            <person name="Britton C."/>
            <person name="Davik J."/>
            <person name="Ashrafi H."/>
            <person name="Aiden E.L."/>
            <person name="Borodovsky M."/>
            <person name="Worthington M."/>
        </authorList>
    </citation>
    <scope>NUCLEOTIDE SEQUENCE [LARGE SCALE GENOMIC DNA]</scope>
    <source>
        <strain evidence="1">PI 553951</strain>
    </source>
</reference>
<dbReference type="EMBL" id="JBEDUW010000006">
    <property type="protein sequence ID" value="KAK9923202.1"/>
    <property type="molecule type" value="Genomic_DNA"/>
</dbReference>
<evidence type="ECO:0000313" key="2">
    <source>
        <dbReference type="Proteomes" id="UP001457282"/>
    </source>
</evidence>
<accession>A0AAW1WF73</accession>
<dbReference type="AlphaFoldDB" id="A0AAW1WF73"/>
<evidence type="ECO:0008006" key="3">
    <source>
        <dbReference type="Google" id="ProtNLM"/>
    </source>
</evidence>
<keyword evidence="2" id="KW-1185">Reference proteome</keyword>
<name>A0AAW1WF73_RUBAR</name>
<dbReference type="Proteomes" id="UP001457282">
    <property type="component" value="Unassembled WGS sequence"/>
</dbReference>
<gene>
    <name evidence="1" type="ORF">M0R45_031633</name>
</gene>
<organism evidence="1 2">
    <name type="scientific">Rubus argutus</name>
    <name type="common">Southern blackberry</name>
    <dbReference type="NCBI Taxonomy" id="59490"/>
    <lineage>
        <taxon>Eukaryota</taxon>
        <taxon>Viridiplantae</taxon>
        <taxon>Streptophyta</taxon>
        <taxon>Embryophyta</taxon>
        <taxon>Tracheophyta</taxon>
        <taxon>Spermatophyta</taxon>
        <taxon>Magnoliopsida</taxon>
        <taxon>eudicotyledons</taxon>
        <taxon>Gunneridae</taxon>
        <taxon>Pentapetalae</taxon>
        <taxon>rosids</taxon>
        <taxon>fabids</taxon>
        <taxon>Rosales</taxon>
        <taxon>Rosaceae</taxon>
        <taxon>Rosoideae</taxon>
        <taxon>Rosoideae incertae sedis</taxon>
        <taxon>Rubus</taxon>
    </lineage>
</organism>
<protein>
    <recommendedName>
        <fullName evidence="3">Disease resistance protein</fullName>
    </recommendedName>
</protein>